<keyword evidence="3" id="KW-0539">Nucleus</keyword>
<dbReference type="Pfam" id="PF02373">
    <property type="entry name" value="JmjC"/>
    <property type="match status" value="1"/>
</dbReference>
<dbReference type="GO" id="GO:0000118">
    <property type="term" value="C:histone deacetylase complex"/>
    <property type="evidence" value="ECO:0007669"/>
    <property type="project" value="TreeGrafter"/>
</dbReference>
<evidence type="ECO:0000256" key="1">
    <source>
        <dbReference type="ARBA" id="ARBA00004123"/>
    </source>
</evidence>
<sequence length="488" mass="57005">MLKQTRELCDQCRTTIFNGHMVCRSCGFSVCIECFTFRNKNFSSNDNNKHKDKDRYMWPYCGKYDPDSQKITKLHHIPNEFIYVQFIPPYIIKKLNWSFQSYMDSIKNLERFDKKKFSPDFLTIDSYSENIRVSDEELTKIFEMYWHSKTPIVIKNINKNLDMNLWTPDSFSNEFGHLEIDLIDCRKNAIVKKASLKKFWDGFENLNERFVDEKSRPLILKLKDWPTTDDFKNLLPARYEDLMKNLPIKKFTHRSGVFNLASSLPDFFSVPDLGPKLYIAYSSADTPKEGTTNLHVDISDAVNLMIYVGKDLTSGKNNEMLKILNESKCNDEQINRFKIDGERPGALWHIFKPDQADLIRSYLTIRNIEKGKKIKDQTDPIHDQLNYIDNKMLIELKENYNVEVYTIIQFLGDAIFIPSGAPHQVRNLNSCIKVAGDFVTPQGVQDCLIITNQFRDLSERHANHQDKLQVKNIIYHSIKKCLSILNCP</sequence>
<feature type="domain" description="JmjC" evidence="4">
    <location>
        <begin position="235"/>
        <end position="455"/>
    </location>
</feature>
<dbReference type="CDD" id="cd00065">
    <property type="entry name" value="FYVE_like_SF"/>
    <property type="match status" value="1"/>
</dbReference>
<accession>A0A814IJD0</accession>
<dbReference type="GO" id="GO:0032454">
    <property type="term" value="F:histone H3K9 demethylase activity"/>
    <property type="evidence" value="ECO:0007669"/>
    <property type="project" value="InterPro"/>
</dbReference>
<dbReference type="AlphaFoldDB" id="A0A814IJD0"/>
<dbReference type="SUPFAM" id="SSF51197">
    <property type="entry name" value="Clavaminate synthase-like"/>
    <property type="match status" value="1"/>
</dbReference>
<dbReference type="PANTHER" id="PTHR12549">
    <property type="entry name" value="JMJC DOMAIN-CONTAINING HISTONE DEMETHYLATION PROTEIN"/>
    <property type="match status" value="1"/>
</dbReference>
<dbReference type="InterPro" id="IPR045109">
    <property type="entry name" value="LSDs-like"/>
</dbReference>
<evidence type="ECO:0000256" key="2">
    <source>
        <dbReference type="ARBA" id="ARBA00022723"/>
    </source>
</evidence>
<gene>
    <name evidence="5" type="ORF">OXX778_LOCUS17445</name>
</gene>
<evidence type="ECO:0000313" key="5">
    <source>
        <dbReference type="EMBL" id="CAF1022376.1"/>
    </source>
</evidence>
<dbReference type="PANTHER" id="PTHR12549:SF38">
    <property type="entry name" value="JMJC DOMAIN-CONTAINING HISTONE DEMETHYLASE 2, ISOFORM A"/>
    <property type="match status" value="1"/>
</dbReference>
<dbReference type="GO" id="GO:0046872">
    <property type="term" value="F:metal ion binding"/>
    <property type="evidence" value="ECO:0007669"/>
    <property type="project" value="UniProtKB-KW"/>
</dbReference>
<dbReference type="GO" id="GO:0000785">
    <property type="term" value="C:chromatin"/>
    <property type="evidence" value="ECO:0007669"/>
    <property type="project" value="TreeGrafter"/>
</dbReference>
<organism evidence="5 6">
    <name type="scientific">Brachionus calyciflorus</name>
    <dbReference type="NCBI Taxonomy" id="104777"/>
    <lineage>
        <taxon>Eukaryota</taxon>
        <taxon>Metazoa</taxon>
        <taxon>Spiralia</taxon>
        <taxon>Gnathifera</taxon>
        <taxon>Rotifera</taxon>
        <taxon>Eurotatoria</taxon>
        <taxon>Monogononta</taxon>
        <taxon>Pseudotrocha</taxon>
        <taxon>Ploima</taxon>
        <taxon>Brachionidae</taxon>
        <taxon>Brachionus</taxon>
    </lineage>
</organism>
<dbReference type="PROSITE" id="PS51184">
    <property type="entry name" value="JMJC"/>
    <property type="match status" value="1"/>
</dbReference>
<keyword evidence="2" id="KW-0479">Metal-binding</keyword>
<proteinExistence type="predicted"/>
<dbReference type="Gene3D" id="2.60.120.650">
    <property type="entry name" value="Cupin"/>
    <property type="match status" value="1"/>
</dbReference>
<keyword evidence="6" id="KW-1185">Reference proteome</keyword>
<comment type="subcellular location">
    <subcellularLocation>
        <location evidence="1">Nucleus</location>
    </subcellularLocation>
</comment>
<dbReference type="GO" id="GO:0003712">
    <property type="term" value="F:transcription coregulator activity"/>
    <property type="evidence" value="ECO:0007669"/>
    <property type="project" value="TreeGrafter"/>
</dbReference>
<dbReference type="EMBL" id="CAJNOC010004453">
    <property type="protein sequence ID" value="CAF1022376.1"/>
    <property type="molecule type" value="Genomic_DNA"/>
</dbReference>
<dbReference type="SMART" id="SM00558">
    <property type="entry name" value="JmjC"/>
    <property type="match status" value="1"/>
</dbReference>
<dbReference type="OrthoDB" id="1667110at2759"/>
<dbReference type="GO" id="GO:0031490">
    <property type="term" value="F:chromatin DNA binding"/>
    <property type="evidence" value="ECO:0007669"/>
    <property type="project" value="TreeGrafter"/>
</dbReference>
<dbReference type="InterPro" id="IPR003347">
    <property type="entry name" value="JmjC_dom"/>
</dbReference>
<evidence type="ECO:0000256" key="3">
    <source>
        <dbReference type="ARBA" id="ARBA00023242"/>
    </source>
</evidence>
<name>A0A814IJD0_9BILA</name>
<evidence type="ECO:0000259" key="4">
    <source>
        <dbReference type="PROSITE" id="PS51184"/>
    </source>
</evidence>
<dbReference type="GO" id="GO:0006357">
    <property type="term" value="P:regulation of transcription by RNA polymerase II"/>
    <property type="evidence" value="ECO:0007669"/>
    <property type="project" value="TreeGrafter"/>
</dbReference>
<protein>
    <recommendedName>
        <fullName evidence="4">JmjC domain-containing protein</fullName>
    </recommendedName>
</protein>
<dbReference type="Proteomes" id="UP000663879">
    <property type="component" value="Unassembled WGS sequence"/>
</dbReference>
<comment type="caution">
    <text evidence="5">The sequence shown here is derived from an EMBL/GenBank/DDBJ whole genome shotgun (WGS) entry which is preliminary data.</text>
</comment>
<evidence type="ECO:0000313" key="6">
    <source>
        <dbReference type="Proteomes" id="UP000663879"/>
    </source>
</evidence>
<reference evidence="5" key="1">
    <citation type="submission" date="2021-02" db="EMBL/GenBank/DDBJ databases">
        <authorList>
            <person name="Nowell W R."/>
        </authorList>
    </citation>
    <scope>NUCLEOTIDE SEQUENCE</scope>
    <source>
        <strain evidence="5">Ploen Becks lab</strain>
    </source>
</reference>